<evidence type="ECO:0000256" key="1">
    <source>
        <dbReference type="ARBA" id="ARBA00004651"/>
    </source>
</evidence>
<feature type="transmembrane region" description="Helical" evidence="7">
    <location>
        <begin position="33"/>
        <end position="59"/>
    </location>
</feature>
<keyword evidence="5 7" id="KW-0472">Membrane</keyword>
<dbReference type="PANTHER" id="PTHR30250:SF11">
    <property type="entry name" value="O-ANTIGEN TRANSPORTER-RELATED"/>
    <property type="match status" value="1"/>
</dbReference>
<feature type="transmembrane region" description="Helical" evidence="7">
    <location>
        <begin position="366"/>
        <end position="387"/>
    </location>
</feature>
<proteinExistence type="predicted"/>
<feature type="transmembrane region" description="Helical" evidence="7">
    <location>
        <begin position="80"/>
        <end position="99"/>
    </location>
</feature>
<gene>
    <name evidence="8" type="ORF">AFE02nite_00090</name>
</gene>
<keyword evidence="9" id="KW-1185">Reference proteome</keyword>
<feature type="region of interest" description="Disordered" evidence="6">
    <location>
        <begin position="396"/>
        <end position="423"/>
    </location>
</feature>
<evidence type="ECO:0000256" key="6">
    <source>
        <dbReference type="SAM" id="MobiDB-lite"/>
    </source>
</evidence>
<keyword evidence="3 7" id="KW-0812">Transmembrane</keyword>
<name>A0A511YSW1_9CELL</name>
<feature type="transmembrane region" description="Helical" evidence="7">
    <location>
        <begin position="196"/>
        <end position="213"/>
    </location>
</feature>
<evidence type="ECO:0000256" key="7">
    <source>
        <dbReference type="SAM" id="Phobius"/>
    </source>
</evidence>
<comment type="subcellular location">
    <subcellularLocation>
        <location evidence="1">Cell membrane</location>
        <topology evidence="1">Multi-pass membrane protein</topology>
    </subcellularLocation>
</comment>
<evidence type="ECO:0000256" key="5">
    <source>
        <dbReference type="ARBA" id="ARBA00023136"/>
    </source>
</evidence>
<dbReference type="EMBL" id="BJYK01000001">
    <property type="protein sequence ID" value="GEN78275.1"/>
    <property type="molecule type" value="Genomic_DNA"/>
</dbReference>
<feature type="transmembrane region" description="Helical" evidence="7">
    <location>
        <begin position="164"/>
        <end position="184"/>
    </location>
</feature>
<evidence type="ECO:0000256" key="3">
    <source>
        <dbReference type="ARBA" id="ARBA00022692"/>
    </source>
</evidence>
<dbReference type="Proteomes" id="UP000321484">
    <property type="component" value="Unassembled WGS sequence"/>
</dbReference>
<keyword evidence="4 7" id="KW-1133">Transmembrane helix</keyword>
<accession>A0A511YSW1</accession>
<dbReference type="AlphaFoldDB" id="A0A511YSW1"/>
<sequence length="423" mass="42763">MAGVLVVSAVGVASTAAFQLLVIRGLGPSDYGLLASFLALINVASIGSAALRNSVAVATAEARRRPVRRGPRLDGSTIEALVLGAICTVGVLVASPLLGSGEVSPLALVFAALTVGPYFLFARAQGLLQGAGRARAVVLWSTGAQVLQLGLSVVALALGWSAVGVLGALLLTSVLGTVGAAAQARRGALGTGPRAFSADTVVVLLLTVVFTWVTSMDVVLVRGGSPADVAGAYAAAVTVIKTILIVPSTLSLYLLPRFVARRDDSSMTRLGVAVTLGITLVASLVMVGLVTWLGDVVAAIFGDGYAQTAELLPLLAVAWIPWAMAQGLLIRLTAASTRVGVGALLVLALVQWFGGKAALPSVETFIVFNGAVGVAVLVAFLAAHLHLSRRVPGGGPQGTAGYAHAPTAPGPDADRHGEEDGTP</sequence>
<feature type="transmembrane region" description="Helical" evidence="7">
    <location>
        <begin position="136"/>
        <end position="158"/>
    </location>
</feature>
<keyword evidence="2" id="KW-1003">Cell membrane</keyword>
<protein>
    <recommendedName>
        <fullName evidence="10">Capsular polysaccharide biosynthesis protein</fullName>
    </recommendedName>
</protein>
<comment type="caution">
    <text evidence="8">The sequence shown here is derived from an EMBL/GenBank/DDBJ whole genome shotgun (WGS) entry which is preliminary data.</text>
</comment>
<evidence type="ECO:0000313" key="9">
    <source>
        <dbReference type="Proteomes" id="UP000321484"/>
    </source>
</evidence>
<reference evidence="8 9" key="1">
    <citation type="submission" date="2019-07" db="EMBL/GenBank/DDBJ databases">
        <title>Whole genome shotgun sequence of Actinotalea fermentans NBRC 105374.</title>
        <authorList>
            <person name="Hosoyama A."/>
            <person name="Uohara A."/>
            <person name="Ohji S."/>
            <person name="Ichikawa N."/>
        </authorList>
    </citation>
    <scope>NUCLEOTIDE SEQUENCE [LARGE SCALE GENOMIC DNA]</scope>
    <source>
        <strain evidence="8 9">NBRC 105374</strain>
    </source>
</reference>
<evidence type="ECO:0000313" key="8">
    <source>
        <dbReference type="EMBL" id="GEN78275.1"/>
    </source>
</evidence>
<feature type="transmembrane region" description="Helical" evidence="7">
    <location>
        <begin position="337"/>
        <end position="354"/>
    </location>
</feature>
<organism evidence="8 9">
    <name type="scientific">Actinotalea fermentans</name>
    <dbReference type="NCBI Taxonomy" id="43671"/>
    <lineage>
        <taxon>Bacteria</taxon>
        <taxon>Bacillati</taxon>
        <taxon>Actinomycetota</taxon>
        <taxon>Actinomycetes</taxon>
        <taxon>Micrococcales</taxon>
        <taxon>Cellulomonadaceae</taxon>
        <taxon>Actinotalea</taxon>
    </lineage>
</organism>
<dbReference type="GO" id="GO:0005886">
    <property type="term" value="C:plasma membrane"/>
    <property type="evidence" value="ECO:0007669"/>
    <property type="project" value="UniProtKB-SubCell"/>
</dbReference>
<feature type="transmembrane region" description="Helical" evidence="7">
    <location>
        <begin position="233"/>
        <end position="255"/>
    </location>
</feature>
<dbReference type="InterPro" id="IPR050833">
    <property type="entry name" value="Poly_Biosynth_Transport"/>
</dbReference>
<evidence type="ECO:0008006" key="10">
    <source>
        <dbReference type="Google" id="ProtNLM"/>
    </source>
</evidence>
<evidence type="ECO:0000256" key="4">
    <source>
        <dbReference type="ARBA" id="ARBA00022989"/>
    </source>
</evidence>
<feature type="compositionally biased region" description="Basic and acidic residues" evidence="6">
    <location>
        <begin position="412"/>
        <end position="423"/>
    </location>
</feature>
<feature type="transmembrane region" description="Helical" evidence="7">
    <location>
        <begin position="105"/>
        <end position="124"/>
    </location>
</feature>
<evidence type="ECO:0000256" key="2">
    <source>
        <dbReference type="ARBA" id="ARBA00022475"/>
    </source>
</evidence>
<feature type="transmembrane region" description="Helical" evidence="7">
    <location>
        <begin position="311"/>
        <end position="330"/>
    </location>
</feature>
<feature type="transmembrane region" description="Helical" evidence="7">
    <location>
        <begin position="267"/>
        <end position="291"/>
    </location>
</feature>
<dbReference type="PANTHER" id="PTHR30250">
    <property type="entry name" value="PST FAMILY PREDICTED COLANIC ACID TRANSPORTER"/>
    <property type="match status" value="1"/>
</dbReference>